<keyword evidence="2" id="KW-1185">Reference proteome</keyword>
<protein>
    <submittedName>
        <fullName evidence="1">Uncharacterized protein</fullName>
    </submittedName>
</protein>
<gene>
    <name evidence="1" type="ORF">QJS04_geneDACA021828</name>
</gene>
<organism evidence="1 2">
    <name type="scientific">Acorus gramineus</name>
    <name type="common">Dwarf sweet flag</name>
    <dbReference type="NCBI Taxonomy" id="55184"/>
    <lineage>
        <taxon>Eukaryota</taxon>
        <taxon>Viridiplantae</taxon>
        <taxon>Streptophyta</taxon>
        <taxon>Embryophyta</taxon>
        <taxon>Tracheophyta</taxon>
        <taxon>Spermatophyta</taxon>
        <taxon>Magnoliopsida</taxon>
        <taxon>Liliopsida</taxon>
        <taxon>Acoraceae</taxon>
        <taxon>Acorus</taxon>
    </lineage>
</organism>
<accession>A0AAV9ABL8</accession>
<dbReference type="Proteomes" id="UP001179952">
    <property type="component" value="Unassembled WGS sequence"/>
</dbReference>
<reference evidence="1" key="2">
    <citation type="submission" date="2023-06" db="EMBL/GenBank/DDBJ databases">
        <authorList>
            <person name="Ma L."/>
            <person name="Liu K.-W."/>
            <person name="Li Z."/>
            <person name="Hsiao Y.-Y."/>
            <person name="Qi Y."/>
            <person name="Fu T."/>
            <person name="Tang G."/>
            <person name="Zhang D."/>
            <person name="Sun W.-H."/>
            <person name="Liu D.-K."/>
            <person name="Li Y."/>
            <person name="Chen G.-Z."/>
            <person name="Liu X.-D."/>
            <person name="Liao X.-Y."/>
            <person name="Jiang Y.-T."/>
            <person name="Yu X."/>
            <person name="Hao Y."/>
            <person name="Huang J."/>
            <person name="Zhao X.-W."/>
            <person name="Ke S."/>
            <person name="Chen Y.-Y."/>
            <person name="Wu W.-L."/>
            <person name="Hsu J.-L."/>
            <person name="Lin Y.-F."/>
            <person name="Huang M.-D."/>
            <person name="Li C.-Y."/>
            <person name="Huang L."/>
            <person name="Wang Z.-W."/>
            <person name="Zhao X."/>
            <person name="Zhong W.-Y."/>
            <person name="Peng D.-H."/>
            <person name="Ahmad S."/>
            <person name="Lan S."/>
            <person name="Zhang J.-S."/>
            <person name="Tsai W.-C."/>
            <person name="Van De Peer Y."/>
            <person name="Liu Z.-J."/>
        </authorList>
    </citation>
    <scope>NUCLEOTIDE SEQUENCE</scope>
    <source>
        <strain evidence="1">SCP</strain>
        <tissue evidence="1">Leaves</tissue>
    </source>
</reference>
<proteinExistence type="predicted"/>
<evidence type="ECO:0000313" key="2">
    <source>
        <dbReference type="Proteomes" id="UP001179952"/>
    </source>
</evidence>
<dbReference type="EMBL" id="JAUJYN010000010">
    <property type="protein sequence ID" value="KAK1261594.1"/>
    <property type="molecule type" value="Genomic_DNA"/>
</dbReference>
<reference evidence="1" key="1">
    <citation type="journal article" date="2023" name="Nat. Commun.">
        <title>Diploid and tetraploid genomes of Acorus and the evolution of monocots.</title>
        <authorList>
            <person name="Ma L."/>
            <person name="Liu K.W."/>
            <person name="Li Z."/>
            <person name="Hsiao Y.Y."/>
            <person name="Qi Y."/>
            <person name="Fu T."/>
            <person name="Tang G.D."/>
            <person name="Zhang D."/>
            <person name="Sun W.H."/>
            <person name="Liu D.K."/>
            <person name="Li Y."/>
            <person name="Chen G.Z."/>
            <person name="Liu X.D."/>
            <person name="Liao X.Y."/>
            <person name="Jiang Y.T."/>
            <person name="Yu X."/>
            <person name="Hao Y."/>
            <person name="Huang J."/>
            <person name="Zhao X.W."/>
            <person name="Ke S."/>
            <person name="Chen Y.Y."/>
            <person name="Wu W.L."/>
            <person name="Hsu J.L."/>
            <person name="Lin Y.F."/>
            <person name="Huang M.D."/>
            <person name="Li C.Y."/>
            <person name="Huang L."/>
            <person name="Wang Z.W."/>
            <person name="Zhao X."/>
            <person name="Zhong W.Y."/>
            <person name="Peng D.H."/>
            <person name="Ahmad S."/>
            <person name="Lan S."/>
            <person name="Zhang J.S."/>
            <person name="Tsai W.C."/>
            <person name="Van de Peer Y."/>
            <person name="Liu Z.J."/>
        </authorList>
    </citation>
    <scope>NUCLEOTIDE SEQUENCE</scope>
    <source>
        <strain evidence="1">SCP</strain>
    </source>
</reference>
<evidence type="ECO:0000313" key="1">
    <source>
        <dbReference type="EMBL" id="KAK1261594.1"/>
    </source>
</evidence>
<name>A0AAV9ABL8_ACOGR</name>
<sequence length="101" mass="11753">MGTWGRARVMRKITQSEGESAQYVAYKSENHWASGQGDRRRSRCALGARVHNGSWHNHKVRKRGRCVVHDTTWDTWRRNREVGERLHETCGNVGYMVQDVT</sequence>
<comment type="caution">
    <text evidence="1">The sequence shown here is derived from an EMBL/GenBank/DDBJ whole genome shotgun (WGS) entry which is preliminary data.</text>
</comment>
<dbReference type="AlphaFoldDB" id="A0AAV9ABL8"/>